<dbReference type="Pfam" id="PF08843">
    <property type="entry name" value="AbiEii"/>
    <property type="match status" value="1"/>
</dbReference>
<dbReference type="InterPro" id="IPR014942">
    <property type="entry name" value="AbiEii"/>
</dbReference>
<dbReference type="Gene3D" id="3.10.450.620">
    <property type="entry name" value="JHP933, nucleotidyltransferase-like core domain"/>
    <property type="match status" value="1"/>
</dbReference>
<organism evidence="1 2">
    <name type="scientific">Rudanella paleaurantiibacter</name>
    <dbReference type="NCBI Taxonomy" id="2614655"/>
    <lineage>
        <taxon>Bacteria</taxon>
        <taxon>Pseudomonadati</taxon>
        <taxon>Bacteroidota</taxon>
        <taxon>Cytophagia</taxon>
        <taxon>Cytophagales</taxon>
        <taxon>Cytophagaceae</taxon>
        <taxon>Rudanella</taxon>
    </lineage>
</organism>
<sequence>MILNETFTAGWIKTIAGQFTKPVDLKLLEKVLRALSLLEQLRLGGLTFVFKGGTSLVLHFDQPRRLSIDIDIVMVERNAALPALFDAIVETGLFTRWSDDSGRKSHQHVPVEHYKFYYDSVIDAQAGFGPEPVLLDILYAEPDYEILVEKPLTHPWLQTAAPYPIVQLPDVNCLLGDKLTAFAPNTTGILYSKKRPLEVVKQLFDVALLFDYMTDIASVRTTFERLARQEIGFRGLSISPDDVLEDVFNTAVLLAQRDTKQAQFLFLQDGIKRMNNFIVSDFRIEDAITAGAKAAYLSRLLRTGAEDPQRYRETNQVIDLQITDLTFNRLNRLKKTSAEAFFYWYCATLG</sequence>
<reference evidence="1 2" key="1">
    <citation type="submission" date="2019-10" db="EMBL/GenBank/DDBJ databases">
        <title>Rudanella paleaurantiibacter sp. nov., isolated from sludge.</title>
        <authorList>
            <person name="Xu S.Q."/>
        </authorList>
    </citation>
    <scope>NUCLEOTIDE SEQUENCE [LARGE SCALE GENOMIC DNA]</scope>
    <source>
        <strain evidence="1 2">HX-22-17</strain>
    </source>
</reference>
<dbReference type="EMBL" id="WELI01000014">
    <property type="protein sequence ID" value="KAB7726653.1"/>
    <property type="molecule type" value="Genomic_DNA"/>
</dbReference>
<comment type="caution">
    <text evidence="1">The sequence shown here is derived from an EMBL/GenBank/DDBJ whole genome shotgun (WGS) entry which is preliminary data.</text>
</comment>
<evidence type="ECO:0000313" key="2">
    <source>
        <dbReference type="Proteomes" id="UP000488299"/>
    </source>
</evidence>
<dbReference type="Proteomes" id="UP000488299">
    <property type="component" value="Unassembled WGS sequence"/>
</dbReference>
<evidence type="ECO:0000313" key="1">
    <source>
        <dbReference type="EMBL" id="KAB7726653.1"/>
    </source>
</evidence>
<dbReference type="AlphaFoldDB" id="A0A7J5TT00"/>
<accession>A0A7J5TT00</accession>
<name>A0A7J5TT00_9BACT</name>
<gene>
    <name evidence="1" type="ORF">F5984_23790</name>
</gene>
<keyword evidence="2" id="KW-1185">Reference proteome</keyword>
<dbReference type="RefSeq" id="WP_152126726.1">
    <property type="nucleotide sequence ID" value="NZ_WELI01000014.1"/>
</dbReference>
<protein>
    <recommendedName>
        <fullName evidence="3">Nucleotidyl transferase AbiEii/AbiGii toxin family protein</fullName>
    </recommendedName>
</protein>
<proteinExistence type="predicted"/>
<evidence type="ECO:0008006" key="3">
    <source>
        <dbReference type="Google" id="ProtNLM"/>
    </source>
</evidence>